<reference evidence="1 2" key="1">
    <citation type="journal article" date="2014" name="PLoS ONE">
        <title>The first complete genome sequence of the class fimbriimonadia in the phylum armatimonadetes.</title>
        <authorList>
            <person name="Hu Z.Y."/>
            <person name="Wang Y.Z."/>
            <person name="Im W.T."/>
            <person name="Wang S.Y."/>
            <person name="Zhao G.P."/>
            <person name="Zheng H.J."/>
            <person name="Quan Z.X."/>
        </authorList>
    </citation>
    <scope>NUCLEOTIDE SEQUENCE [LARGE SCALE GENOMIC DNA]</scope>
    <source>
        <strain evidence="1">Gsoil 348</strain>
    </source>
</reference>
<dbReference type="AlphaFoldDB" id="A0A068NPA7"/>
<organism evidence="1 2">
    <name type="scientific">Fimbriimonas ginsengisoli Gsoil 348</name>
    <dbReference type="NCBI Taxonomy" id="661478"/>
    <lineage>
        <taxon>Bacteria</taxon>
        <taxon>Bacillati</taxon>
        <taxon>Armatimonadota</taxon>
        <taxon>Fimbriimonadia</taxon>
        <taxon>Fimbriimonadales</taxon>
        <taxon>Fimbriimonadaceae</taxon>
        <taxon>Fimbriimonas</taxon>
    </lineage>
</organism>
<dbReference type="PROSITE" id="PS51257">
    <property type="entry name" value="PROKAR_LIPOPROTEIN"/>
    <property type="match status" value="1"/>
</dbReference>
<dbReference type="eggNOG" id="COG1633">
    <property type="taxonomic scope" value="Bacteria"/>
</dbReference>
<dbReference type="RefSeq" id="WP_025226205.1">
    <property type="nucleotide sequence ID" value="NZ_CP007139.1"/>
</dbReference>
<dbReference type="EMBL" id="CP007139">
    <property type="protein sequence ID" value="AIE85207.1"/>
    <property type="molecule type" value="Genomic_DNA"/>
</dbReference>
<accession>A0A068NPA7</accession>
<dbReference type="HOGENOM" id="CLU_056689_1_0_0"/>
<dbReference type="PANTHER" id="PTHR31694:SF26">
    <property type="entry name" value="OS05G0151100 PROTEIN"/>
    <property type="match status" value="1"/>
</dbReference>
<dbReference type="InterPro" id="IPR006311">
    <property type="entry name" value="TAT_signal"/>
</dbReference>
<name>A0A068NPA7_FIMGI</name>
<keyword evidence="2" id="KW-1185">Reference proteome</keyword>
<evidence type="ECO:0000313" key="1">
    <source>
        <dbReference type="EMBL" id="AIE85207.1"/>
    </source>
</evidence>
<evidence type="ECO:0000313" key="2">
    <source>
        <dbReference type="Proteomes" id="UP000027982"/>
    </source>
</evidence>
<protein>
    <submittedName>
        <fullName evidence="1">Dessication-associated protein</fullName>
    </submittedName>
</protein>
<dbReference type="STRING" id="661478.OP10G_1839"/>
<sequence>MDLLNRRDFLRNGGLAGLGVVAGGLAIGCGGSAGLSTHGNTAGSTSGGTGGGGGDADLLNLALNLEFLEAEYYLRGTSGAGLTDGEAGTGAGAVTGGTQVPFVSQLLRRMFLEFALEERTHVQVVRGAIGSTAVVRPAIDFVAGFNALATAANLGAFNPFADDASFLLGAFFFEDLGVTAYYGALPSLTTPANATSAAGIMATESYHGGAIRHALYEMDASVQAAASRIASLRASLGGNNDQTLGTGTTTNISPTDANATVFARTTREILDILYLAPNATQGGFFPNGLNGAIK</sequence>
<dbReference type="InterPro" id="IPR052965">
    <property type="entry name" value="Pigment-catalase-like"/>
</dbReference>
<dbReference type="PROSITE" id="PS51318">
    <property type="entry name" value="TAT"/>
    <property type="match status" value="1"/>
</dbReference>
<gene>
    <name evidence="1" type="ORF">OP10G_1839</name>
</gene>
<dbReference type="PANTHER" id="PTHR31694">
    <property type="entry name" value="DESICCATION-LIKE PROTEIN"/>
    <property type="match status" value="1"/>
</dbReference>
<dbReference type="Proteomes" id="UP000027982">
    <property type="component" value="Chromosome"/>
</dbReference>
<dbReference type="Pfam" id="PF13668">
    <property type="entry name" value="Ferritin_2"/>
    <property type="match status" value="1"/>
</dbReference>
<dbReference type="OrthoDB" id="954262at2"/>
<dbReference type="KEGG" id="fgi:OP10G_1839"/>
<proteinExistence type="predicted"/>